<dbReference type="EMBL" id="JBHTKX010000001">
    <property type="protein sequence ID" value="MFD1128276.1"/>
    <property type="molecule type" value="Genomic_DNA"/>
</dbReference>
<evidence type="ECO:0000313" key="4">
    <source>
        <dbReference type="Proteomes" id="UP001597169"/>
    </source>
</evidence>
<dbReference type="PANTHER" id="PTHR30349">
    <property type="entry name" value="PHAGE INTEGRASE-RELATED"/>
    <property type="match status" value="1"/>
</dbReference>
<sequence>MNFVQPIREQEMIEAIKEYLMKDSYRNYMLFVFGINTGYRIQDMLKFRKRDVMGEHIVMIEMKTGKKKWQLINPTLKRELKRYTVNMEDDDYLFPSRQGENRPIKRDMAYKIMKKAAKRFGLKDIGCHTMRKTFGYHMYQKTKDISLVRNMLNHSSDSITFRYIGMDQDMMDNAMNRFGL</sequence>
<name>A0ABW3PVL0_9BACL</name>
<dbReference type="InterPro" id="IPR002104">
    <property type="entry name" value="Integrase_catalytic"/>
</dbReference>
<organism evidence="3 4">
    <name type="scientific">Paenibacillus provencensis</name>
    <dbReference type="NCBI Taxonomy" id="441151"/>
    <lineage>
        <taxon>Bacteria</taxon>
        <taxon>Bacillati</taxon>
        <taxon>Bacillota</taxon>
        <taxon>Bacilli</taxon>
        <taxon>Bacillales</taxon>
        <taxon>Paenibacillaceae</taxon>
        <taxon>Paenibacillus</taxon>
    </lineage>
</organism>
<dbReference type="InterPro" id="IPR013762">
    <property type="entry name" value="Integrase-like_cat_sf"/>
</dbReference>
<feature type="domain" description="Tyr recombinase" evidence="2">
    <location>
        <begin position="1"/>
        <end position="176"/>
    </location>
</feature>
<keyword evidence="4" id="KW-1185">Reference proteome</keyword>
<dbReference type="PROSITE" id="PS51898">
    <property type="entry name" value="TYR_RECOMBINASE"/>
    <property type="match status" value="1"/>
</dbReference>
<dbReference type="Pfam" id="PF00589">
    <property type="entry name" value="Phage_integrase"/>
    <property type="match status" value="1"/>
</dbReference>
<dbReference type="PANTHER" id="PTHR30349:SF82">
    <property type="entry name" value="INTEGRASE_RECOMBINASE YOEC-RELATED"/>
    <property type="match status" value="1"/>
</dbReference>
<dbReference type="InterPro" id="IPR050090">
    <property type="entry name" value="Tyrosine_recombinase_XerCD"/>
</dbReference>
<keyword evidence="1" id="KW-0233">DNA recombination</keyword>
<dbReference type="Gene3D" id="1.10.443.10">
    <property type="entry name" value="Intergrase catalytic core"/>
    <property type="match status" value="1"/>
</dbReference>
<dbReference type="Proteomes" id="UP001597169">
    <property type="component" value="Unassembled WGS sequence"/>
</dbReference>
<reference evidence="4" key="1">
    <citation type="journal article" date="2019" name="Int. J. Syst. Evol. Microbiol.">
        <title>The Global Catalogue of Microorganisms (GCM) 10K type strain sequencing project: providing services to taxonomists for standard genome sequencing and annotation.</title>
        <authorList>
            <consortium name="The Broad Institute Genomics Platform"/>
            <consortium name="The Broad Institute Genome Sequencing Center for Infectious Disease"/>
            <person name="Wu L."/>
            <person name="Ma J."/>
        </authorList>
    </citation>
    <scope>NUCLEOTIDE SEQUENCE [LARGE SCALE GENOMIC DNA]</scope>
    <source>
        <strain evidence="4">CCUG 53519</strain>
    </source>
</reference>
<protein>
    <submittedName>
        <fullName evidence="3">Site-specific integrase</fullName>
    </submittedName>
</protein>
<dbReference type="CDD" id="cd01192">
    <property type="entry name" value="INT_C_like_3"/>
    <property type="match status" value="1"/>
</dbReference>
<dbReference type="RefSeq" id="WP_251583496.1">
    <property type="nucleotide sequence ID" value="NZ_JBHTKX010000001.1"/>
</dbReference>
<evidence type="ECO:0000256" key="1">
    <source>
        <dbReference type="ARBA" id="ARBA00023172"/>
    </source>
</evidence>
<dbReference type="SUPFAM" id="SSF56349">
    <property type="entry name" value="DNA breaking-rejoining enzymes"/>
    <property type="match status" value="1"/>
</dbReference>
<comment type="caution">
    <text evidence="3">The sequence shown here is derived from an EMBL/GenBank/DDBJ whole genome shotgun (WGS) entry which is preliminary data.</text>
</comment>
<evidence type="ECO:0000313" key="3">
    <source>
        <dbReference type="EMBL" id="MFD1128276.1"/>
    </source>
</evidence>
<evidence type="ECO:0000259" key="2">
    <source>
        <dbReference type="PROSITE" id="PS51898"/>
    </source>
</evidence>
<gene>
    <name evidence="3" type="ORF">ACFQ3J_08835</name>
</gene>
<dbReference type="InterPro" id="IPR011010">
    <property type="entry name" value="DNA_brk_join_enz"/>
</dbReference>
<proteinExistence type="predicted"/>
<accession>A0ABW3PVL0</accession>